<feature type="transmembrane region" description="Helical" evidence="6">
    <location>
        <begin position="163"/>
        <end position="182"/>
    </location>
</feature>
<evidence type="ECO:0000256" key="4">
    <source>
        <dbReference type="ARBA" id="ARBA00022989"/>
    </source>
</evidence>
<organism evidence="8 9">
    <name type="scientific">Paraburkholderia agricolaris</name>
    <dbReference type="NCBI Taxonomy" id="2152888"/>
    <lineage>
        <taxon>Bacteria</taxon>
        <taxon>Pseudomonadati</taxon>
        <taxon>Pseudomonadota</taxon>
        <taxon>Betaproteobacteria</taxon>
        <taxon>Burkholderiales</taxon>
        <taxon>Burkholderiaceae</taxon>
        <taxon>Paraburkholderia</taxon>
    </lineage>
</organism>
<keyword evidence="3 6" id="KW-0812">Transmembrane</keyword>
<feature type="transmembrane region" description="Helical" evidence="6">
    <location>
        <begin position="252"/>
        <end position="271"/>
    </location>
</feature>
<feature type="transmembrane region" description="Helical" evidence="6">
    <location>
        <begin position="81"/>
        <end position="101"/>
    </location>
</feature>
<feature type="domain" description="MASE1" evidence="7">
    <location>
        <begin position="14"/>
        <end position="294"/>
    </location>
</feature>
<comment type="subcellular location">
    <subcellularLocation>
        <location evidence="1">Cell membrane</location>
        <topology evidence="1">Multi-pass membrane protein</topology>
    </subcellularLocation>
</comment>
<evidence type="ECO:0000313" key="8">
    <source>
        <dbReference type="EMBL" id="MFL9883154.1"/>
    </source>
</evidence>
<feature type="transmembrane region" description="Helical" evidence="6">
    <location>
        <begin position="277"/>
        <end position="298"/>
    </location>
</feature>
<dbReference type="InterPro" id="IPR007895">
    <property type="entry name" value="MASE1"/>
</dbReference>
<evidence type="ECO:0000259" key="7">
    <source>
        <dbReference type="Pfam" id="PF05231"/>
    </source>
</evidence>
<sequence length="543" mass="60057">MGANHNDKWIWLRLVAVAVLYFTSYTALRDVSVSYWMLPAGLRLSCLLLMPYRYWPGLLVGEMLWLGKLSYDCRDTLGHTWALMNLFPAIALAMPIVYWCRSRLAVISTKQTVRINALLLCTLFISLVAAARSFAFAYVSNMAYIPPTGQIKDPITFAWAEHYFVGEYLGILSMVPLVLMTWKVGLETPLCSWRERLSNSRLVLDAVALVLPSLVLLMEIATHTKGDLAQIARIAMFMPVALLALRHGWYGAALSGSFASIAIVVVMPALYDPATMQAEIFIAFTISIMLMLGARIATLNMREDSDRKDVQLALQVAQHGLYMGELRMQHAADTIDQIATSVLNVQGHLLERLRYLLSPAEELHFSKQVNVSKYEAFQLANRLAPRALQTGGLALTLQDASLAHAFTSANIDFACEIRGDIDALSAHLQLAFYRLACEAGTFLFEQATLSHAYLQVRVGHARGRRWVAVRMDGFHASHAQDLMPASIACAQFKAQVGAAGAGIDALRDQAFIYGGTAHLRSTARGTRLALLLHDADARLARVQ</sequence>
<dbReference type="Proteomes" id="UP001629249">
    <property type="component" value="Unassembled WGS sequence"/>
</dbReference>
<evidence type="ECO:0000256" key="1">
    <source>
        <dbReference type="ARBA" id="ARBA00004651"/>
    </source>
</evidence>
<keyword evidence="2" id="KW-1003">Cell membrane</keyword>
<dbReference type="RefSeq" id="WP_408326417.1">
    <property type="nucleotide sequence ID" value="NZ_JAQQFH010000002.1"/>
</dbReference>
<protein>
    <submittedName>
        <fullName evidence="8">MASE1 domain-containing protein</fullName>
    </submittedName>
</protein>
<proteinExistence type="predicted"/>
<reference evidence="8 9" key="1">
    <citation type="journal article" date="2024" name="Chem. Sci.">
        <title>Discovery of megapolipeptins by genome mining of a Burkholderiales bacteria collection.</title>
        <authorList>
            <person name="Paulo B.S."/>
            <person name="Recchia M.J.J."/>
            <person name="Lee S."/>
            <person name="Fergusson C.H."/>
            <person name="Romanowski S.B."/>
            <person name="Hernandez A."/>
            <person name="Krull N."/>
            <person name="Liu D.Y."/>
            <person name="Cavanagh H."/>
            <person name="Bos A."/>
            <person name="Gray C.A."/>
            <person name="Murphy B.T."/>
            <person name="Linington R.G."/>
            <person name="Eustaquio A.S."/>
        </authorList>
    </citation>
    <scope>NUCLEOTIDE SEQUENCE [LARGE SCALE GENOMIC DNA]</scope>
    <source>
        <strain evidence="8 9">RL16-012-BIC-B</strain>
    </source>
</reference>
<evidence type="ECO:0000313" key="9">
    <source>
        <dbReference type="Proteomes" id="UP001629249"/>
    </source>
</evidence>
<dbReference type="Pfam" id="PF05231">
    <property type="entry name" value="MASE1"/>
    <property type="match status" value="1"/>
</dbReference>
<gene>
    <name evidence="8" type="ORF">PQR66_08970</name>
</gene>
<feature type="transmembrane region" description="Helical" evidence="6">
    <location>
        <begin position="113"/>
        <end position="139"/>
    </location>
</feature>
<keyword evidence="4 6" id="KW-1133">Transmembrane helix</keyword>
<evidence type="ECO:0000256" key="6">
    <source>
        <dbReference type="SAM" id="Phobius"/>
    </source>
</evidence>
<feature type="transmembrane region" description="Helical" evidence="6">
    <location>
        <begin position="12"/>
        <end position="28"/>
    </location>
</feature>
<evidence type="ECO:0000256" key="2">
    <source>
        <dbReference type="ARBA" id="ARBA00022475"/>
    </source>
</evidence>
<accession>A0ABW8ZM52</accession>
<comment type="caution">
    <text evidence="8">The sequence shown here is derived from an EMBL/GenBank/DDBJ whole genome shotgun (WGS) entry which is preliminary data.</text>
</comment>
<evidence type="ECO:0000256" key="3">
    <source>
        <dbReference type="ARBA" id="ARBA00022692"/>
    </source>
</evidence>
<keyword evidence="5 6" id="KW-0472">Membrane</keyword>
<evidence type="ECO:0000256" key="5">
    <source>
        <dbReference type="ARBA" id="ARBA00023136"/>
    </source>
</evidence>
<keyword evidence="9" id="KW-1185">Reference proteome</keyword>
<name>A0ABW8ZM52_9BURK</name>
<dbReference type="EMBL" id="JAQQFN010000005">
    <property type="protein sequence ID" value="MFL9883154.1"/>
    <property type="molecule type" value="Genomic_DNA"/>
</dbReference>